<keyword evidence="2" id="KW-1185">Reference proteome</keyword>
<gene>
    <name evidence="1" type="ORF">ASU33_09270</name>
</gene>
<protein>
    <submittedName>
        <fullName evidence="1">Uncharacterized protein</fullName>
    </submittedName>
</protein>
<reference evidence="1 2" key="1">
    <citation type="submission" date="2015-11" db="EMBL/GenBank/DDBJ databases">
        <title>Solirubrum puertoriconensis gen. nov. an environmental bacteria isolated in Puerto Rico.</title>
        <authorList>
            <person name="Cuebas-Irizarry M.F."/>
            <person name="Montalvo-Rodriguez R."/>
        </authorList>
    </citation>
    <scope>NUCLEOTIDE SEQUENCE [LARGE SCALE GENOMIC DNA]</scope>
    <source>
        <strain evidence="1 2">MC1A</strain>
    </source>
</reference>
<dbReference type="RefSeq" id="WP_059069716.1">
    <property type="nucleotide sequence ID" value="NZ_LNAL01000006.1"/>
</dbReference>
<dbReference type="AlphaFoldDB" id="A0A9X0HLW5"/>
<proteinExistence type="predicted"/>
<evidence type="ECO:0000313" key="2">
    <source>
        <dbReference type="Proteomes" id="UP000054223"/>
    </source>
</evidence>
<dbReference type="EMBL" id="LNAL01000006">
    <property type="protein sequence ID" value="KUG08350.1"/>
    <property type="molecule type" value="Genomic_DNA"/>
</dbReference>
<dbReference type="OrthoDB" id="5166556at2"/>
<name>A0A9X0HLW5_SOLP1</name>
<accession>A0A9X0HLW5</accession>
<evidence type="ECO:0000313" key="1">
    <source>
        <dbReference type="EMBL" id="KUG08350.1"/>
    </source>
</evidence>
<organism evidence="1 2">
    <name type="scientific">Solirubrum puertoriconensis</name>
    <dbReference type="NCBI Taxonomy" id="1751427"/>
    <lineage>
        <taxon>Bacteria</taxon>
        <taxon>Pseudomonadati</taxon>
        <taxon>Bacteroidota</taxon>
        <taxon>Cytophagia</taxon>
        <taxon>Cytophagales</taxon>
    </lineage>
</organism>
<comment type="caution">
    <text evidence="1">The sequence shown here is derived from an EMBL/GenBank/DDBJ whole genome shotgun (WGS) entry which is preliminary data.</text>
</comment>
<dbReference type="Proteomes" id="UP000054223">
    <property type="component" value="Unassembled WGS sequence"/>
</dbReference>
<sequence>MLALKTQDAKTRRAGAGHVLTEVWLPEHRKWAMLDAQFDLMPTLHQVPLNAVELQAAWAQGQPVSLIRACGPVAPAQQRAYRRFVQRYLHFYEVAFDQRQTPLPGAPVRFGGNSRLMLVPAGSKPPTVFQRRFPLDYLLSTSSLADFHPNPE</sequence>